<gene>
    <name evidence="3" type="ORF">GCM10010185_22570</name>
</gene>
<feature type="region of interest" description="Disordered" evidence="1">
    <location>
        <begin position="1"/>
        <end position="26"/>
    </location>
</feature>
<dbReference type="EMBL" id="BMRG01000003">
    <property type="protein sequence ID" value="GGP49864.1"/>
    <property type="molecule type" value="Genomic_DNA"/>
</dbReference>
<feature type="region of interest" description="Disordered" evidence="1">
    <location>
        <begin position="69"/>
        <end position="161"/>
    </location>
</feature>
<name>A0A918ECL4_9PSEU</name>
<feature type="compositionally biased region" description="Polar residues" evidence="1">
    <location>
        <begin position="79"/>
        <end position="133"/>
    </location>
</feature>
<sequence>MNEQELKNALRDAVVASSPPPAMDTRRALEAGRAAARKRRATWGGAVAGLAVVGIAVGATLLPGLSGGSGSVQVGGQSERPSTTGQSARPSPSGPALTTTVTPKVPSGQPNAQPGASSKTQWPDGQQDRTATSGPRADKGTKVLNDLSSSLPPGFSAPDKQRVGFDDYGAMRRAQASFEEYVGQTQVWTYWAYTPVVKADAEGVGRLEIRVLTKGSTELGGATGCAAALRATYPVHGANSRCDTADVGGKQVALLTANTPVQNGLEQAALFWHEDGTLVTVAQAKGFANSGHPAMAQPPLTPQQLAALATDPKFHLD</sequence>
<dbReference type="AlphaFoldDB" id="A0A918ECL4"/>
<evidence type="ECO:0000313" key="3">
    <source>
        <dbReference type="EMBL" id="GGP49864.1"/>
    </source>
</evidence>
<reference evidence="3" key="1">
    <citation type="journal article" date="2014" name="Int. J. Syst. Evol. Microbiol.">
        <title>Complete genome sequence of Corynebacterium casei LMG S-19264T (=DSM 44701T), isolated from a smear-ripened cheese.</title>
        <authorList>
            <consortium name="US DOE Joint Genome Institute (JGI-PGF)"/>
            <person name="Walter F."/>
            <person name="Albersmeier A."/>
            <person name="Kalinowski J."/>
            <person name="Ruckert C."/>
        </authorList>
    </citation>
    <scope>NUCLEOTIDE SEQUENCE</scope>
    <source>
        <strain evidence="3">JCM 3313</strain>
    </source>
</reference>
<comment type="caution">
    <text evidence="3">The sequence shown here is derived from an EMBL/GenBank/DDBJ whole genome shotgun (WGS) entry which is preliminary data.</text>
</comment>
<keyword evidence="2" id="KW-0472">Membrane</keyword>
<dbReference type="Proteomes" id="UP000639606">
    <property type="component" value="Unassembled WGS sequence"/>
</dbReference>
<accession>A0A918ECL4</accession>
<evidence type="ECO:0000256" key="1">
    <source>
        <dbReference type="SAM" id="MobiDB-lite"/>
    </source>
</evidence>
<keyword evidence="4" id="KW-1185">Reference proteome</keyword>
<organism evidence="3 4">
    <name type="scientific">Saccharothrix coeruleofusca</name>
    <dbReference type="NCBI Taxonomy" id="33919"/>
    <lineage>
        <taxon>Bacteria</taxon>
        <taxon>Bacillati</taxon>
        <taxon>Actinomycetota</taxon>
        <taxon>Actinomycetes</taxon>
        <taxon>Pseudonocardiales</taxon>
        <taxon>Pseudonocardiaceae</taxon>
        <taxon>Saccharothrix</taxon>
    </lineage>
</organism>
<reference evidence="3" key="2">
    <citation type="submission" date="2020-09" db="EMBL/GenBank/DDBJ databases">
        <authorList>
            <person name="Sun Q."/>
            <person name="Ohkuma M."/>
        </authorList>
    </citation>
    <scope>NUCLEOTIDE SEQUENCE</scope>
    <source>
        <strain evidence="3">JCM 3313</strain>
    </source>
</reference>
<protein>
    <submittedName>
        <fullName evidence="3">Uncharacterized protein</fullName>
    </submittedName>
</protein>
<keyword evidence="2" id="KW-0812">Transmembrane</keyword>
<feature type="transmembrane region" description="Helical" evidence="2">
    <location>
        <begin position="43"/>
        <end position="65"/>
    </location>
</feature>
<dbReference type="RefSeq" id="WP_189223137.1">
    <property type="nucleotide sequence ID" value="NZ_BMRG01000003.1"/>
</dbReference>
<keyword evidence="2" id="KW-1133">Transmembrane helix</keyword>
<feature type="compositionally biased region" description="Basic and acidic residues" evidence="1">
    <location>
        <begin position="1"/>
        <end position="10"/>
    </location>
</feature>
<proteinExistence type="predicted"/>
<evidence type="ECO:0000313" key="4">
    <source>
        <dbReference type="Proteomes" id="UP000639606"/>
    </source>
</evidence>
<evidence type="ECO:0000256" key="2">
    <source>
        <dbReference type="SAM" id="Phobius"/>
    </source>
</evidence>